<comment type="similarity">
    <text evidence="3">Belongs to the 3-hydroxyacyl-CoA dehydrogenase family.</text>
</comment>
<dbReference type="AlphaFoldDB" id="A0A542YWK6"/>
<evidence type="ECO:0000256" key="5">
    <source>
        <dbReference type="ARBA" id="ARBA00022490"/>
    </source>
</evidence>
<dbReference type="PANTHER" id="PTHR48075">
    <property type="entry name" value="3-HYDROXYACYL-COA DEHYDROGENASE FAMILY PROTEIN"/>
    <property type="match status" value="1"/>
</dbReference>
<comment type="caution">
    <text evidence="16">The sequence shown here is derived from an EMBL/GenBank/DDBJ whole genome shotgun (WGS) entry which is preliminary data.</text>
</comment>
<evidence type="ECO:0000256" key="3">
    <source>
        <dbReference type="ARBA" id="ARBA00009463"/>
    </source>
</evidence>
<dbReference type="SUPFAM" id="SSF51735">
    <property type="entry name" value="NAD(P)-binding Rossmann-fold domains"/>
    <property type="match status" value="1"/>
</dbReference>
<dbReference type="InterPro" id="IPR006108">
    <property type="entry name" value="3HC_DH_C"/>
</dbReference>
<feature type="binding site" evidence="12">
    <location>
        <position position="96"/>
    </location>
    <ligand>
        <name>NAD(+)</name>
        <dbReference type="ChEBI" id="CHEBI:57540"/>
    </ligand>
</feature>
<dbReference type="PROSITE" id="PS00067">
    <property type="entry name" value="3HCDH"/>
    <property type="match status" value="1"/>
</dbReference>
<reference evidence="16 17" key="1">
    <citation type="submission" date="2019-06" db="EMBL/GenBank/DDBJ databases">
        <title>Sequencing the genomes of 1000 actinobacteria strains.</title>
        <authorList>
            <person name="Klenk H.-P."/>
        </authorList>
    </citation>
    <scope>NUCLEOTIDE SEQUENCE [LARGE SCALE GENOMIC DNA]</scope>
    <source>
        <strain evidence="16 17">DSM 12335</strain>
    </source>
</reference>
<keyword evidence="5" id="KW-0963">Cytoplasm</keyword>
<dbReference type="Pfam" id="PF02737">
    <property type="entry name" value="3HCDH_N"/>
    <property type="match status" value="1"/>
</dbReference>
<protein>
    <recommendedName>
        <fullName evidence="10">L-gulonate 3-dehydrogenase</fullName>
        <ecNumber evidence="9">1.1.1.45</ecNumber>
    </recommendedName>
    <alternativeName>
        <fullName evidence="10">L-gulonate 3-dehydrogenase</fullName>
    </alternativeName>
</protein>
<sequence length="323" mass="34237">MTTLSADATMAVIGTGYMGGGIAQTFALAGHPVLVADATLEQAERAVERLVAEGAAHEASGLFPRGAPATLRERLTAATLEEAASRAAYISEAVPESPSLKLDVLSAVAAAASPEATIASNTSAIPIGELARGVTGPERFLGVHWMNPSYFVPSVEIIPTEATDPAVLTGSVDLIRAIGKVPTVVSDSPGFVANRLQFALFKECTRMVEEGIATPDQIDEVVRNSFGFRLPFFGPFAISDIAGLDVYAGSIATLERDYGERFAVPAVVREHVDAGRLGMKSGQGFYTHGPEDAERVRAYRDTAYARLVQLRADLAEREPRFEG</sequence>
<feature type="site" description="Important for catalytic activity" evidence="11">
    <location>
        <position position="144"/>
    </location>
</feature>
<comment type="subcellular location">
    <subcellularLocation>
        <location evidence="1">Cytoplasm</location>
    </subcellularLocation>
</comment>
<feature type="binding site" evidence="12">
    <location>
        <position position="101"/>
    </location>
    <ligand>
        <name>NAD(+)</name>
        <dbReference type="ChEBI" id="CHEBI:57540"/>
    </ligand>
</feature>
<dbReference type="Gene3D" id="1.10.1040.10">
    <property type="entry name" value="N-(1-d-carboxylethyl)-l-norvaline Dehydrogenase, domain 2"/>
    <property type="match status" value="1"/>
</dbReference>
<evidence type="ECO:0000256" key="11">
    <source>
        <dbReference type="PIRSR" id="PIRSR000105-1"/>
    </source>
</evidence>
<evidence type="ECO:0000256" key="4">
    <source>
        <dbReference type="ARBA" id="ARBA00011738"/>
    </source>
</evidence>
<dbReference type="RefSeq" id="WP_141786349.1">
    <property type="nucleotide sequence ID" value="NZ_BAAAIK010000001.1"/>
</dbReference>
<dbReference type="InterPro" id="IPR022694">
    <property type="entry name" value="3-OHacyl-CoA_DH"/>
</dbReference>
<evidence type="ECO:0000259" key="14">
    <source>
        <dbReference type="Pfam" id="PF00725"/>
    </source>
</evidence>
<dbReference type="GO" id="GO:0070403">
    <property type="term" value="F:NAD+ binding"/>
    <property type="evidence" value="ECO:0007669"/>
    <property type="project" value="InterPro"/>
</dbReference>
<dbReference type="InterPro" id="IPR036291">
    <property type="entry name" value="NAD(P)-bd_dom_sf"/>
</dbReference>
<evidence type="ECO:0000259" key="15">
    <source>
        <dbReference type="Pfam" id="PF02737"/>
    </source>
</evidence>
<keyword evidence="13" id="KW-0175">Coiled coil</keyword>
<keyword evidence="7" id="KW-0560">Oxidoreductase</keyword>
<evidence type="ECO:0000313" key="17">
    <source>
        <dbReference type="Proteomes" id="UP000319516"/>
    </source>
</evidence>
<dbReference type="InterPro" id="IPR006180">
    <property type="entry name" value="3-OHacyl-CoA_DH_CS"/>
</dbReference>
<evidence type="ECO:0000256" key="10">
    <source>
        <dbReference type="ARBA" id="ARBA00042709"/>
    </source>
</evidence>
<dbReference type="Proteomes" id="UP000319516">
    <property type="component" value="Unassembled WGS sequence"/>
</dbReference>
<organism evidence="16 17">
    <name type="scientific">Ornithinicoccus hortensis</name>
    <dbReference type="NCBI Taxonomy" id="82346"/>
    <lineage>
        <taxon>Bacteria</taxon>
        <taxon>Bacillati</taxon>
        <taxon>Actinomycetota</taxon>
        <taxon>Actinomycetes</taxon>
        <taxon>Micrococcales</taxon>
        <taxon>Intrasporangiaceae</taxon>
        <taxon>Ornithinicoccus</taxon>
    </lineage>
</organism>
<feature type="coiled-coil region" evidence="13">
    <location>
        <begin position="33"/>
        <end position="60"/>
    </location>
</feature>
<evidence type="ECO:0000256" key="9">
    <source>
        <dbReference type="ARBA" id="ARBA00038962"/>
    </source>
</evidence>
<accession>A0A542YWK6</accession>
<evidence type="ECO:0000256" key="2">
    <source>
        <dbReference type="ARBA" id="ARBA00005086"/>
    </source>
</evidence>
<feature type="domain" description="3-hydroxyacyl-CoA dehydrogenase NAD binding" evidence="15">
    <location>
        <begin position="10"/>
        <end position="187"/>
    </location>
</feature>
<evidence type="ECO:0000256" key="8">
    <source>
        <dbReference type="ARBA" id="ARBA00023027"/>
    </source>
</evidence>
<dbReference type="PANTHER" id="PTHR48075:SF1">
    <property type="entry name" value="LAMBDA-CRYSTALLIN HOMOLOG"/>
    <property type="match status" value="1"/>
</dbReference>
<dbReference type="OrthoDB" id="9771883at2"/>
<evidence type="ECO:0000313" key="16">
    <source>
        <dbReference type="EMBL" id="TQL52479.1"/>
    </source>
</evidence>
<dbReference type="EMBL" id="VFOP01000001">
    <property type="protein sequence ID" value="TQL52479.1"/>
    <property type="molecule type" value="Genomic_DNA"/>
</dbReference>
<proteinExistence type="inferred from homology"/>
<evidence type="ECO:0000256" key="6">
    <source>
        <dbReference type="ARBA" id="ARBA00022553"/>
    </source>
</evidence>
<dbReference type="Pfam" id="PF00725">
    <property type="entry name" value="3HCDH"/>
    <property type="match status" value="1"/>
</dbReference>
<name>A0A542YWK6_9MICO</name>
<feature type="binding site" evidence="12">
    <location>
        <position position="37"/>
    </location>
    <ligand>
        <name>NAD(+)</name>
        <dbReference type="ChEBI" id="CHEBI:57540"/>
    </ligand>
</feature>
<dbReference type="GO" id="GO:0050104">
    <property type="term" value="F:L-gulonate 3-dehydrogenase activity"/>
    <property type="evidence" value="ECO:0007669"/>
    <property type="project" value="UniProtKB-EC"/>
</dbReference>
<comment type="subunit">
    <text evidence="4">Homodimer.</text>
</comment>
<feature type="domain" description="3-hydroxyacyl-CoA dehydrogenase C-terminal" evidence="14">
    <location>
        <begin position="190"/>
        <end position="287"/>
    </location>
</feature>
<dbReference type="EC" id="1.1.1.45" evidence="9"/>
<gene>
    <name evidence="16" type="ORF">FB467_3666</name>
</gene>
<evidence type="ECO:0000256" key="1">
    <source>
        <dbReference type="ARBA" id="ARBA00004496"/>
    </source>
</evidence>
<dbReference type="InterPro" id="IPR008927">
    <property type="entry name" value="6-PGluconate_DH-like_C_sf"/>
</dbReference>
<feature type="binding site" evidence="12">
    <location>
        <position position="147"/>
    </location>
    <ligand>
        <name>NAD(+)</name>
        <dbReference type="ChEBI" id="CHEBI:57540"/>
    </ligand>
</feature>
<evidence type="ECO:0000256" key="12">
    <source>
        <dbReference type="PIRSR" id="PIRSR000105-2"/>
    </source>
</evidence>
<evidence type="ECO:0000256" key="7">
    <source>
        <dbReference type="ARBA" id="ARBA00023002"/>
    </source>
</evidence>
<dbReference type="InterPro" id="IPR006176">
    <property type="entry name" value="3-OHacyl-CoA_DH_NAD-bd"/>
</dbReference>
<dbReference type="SUPFAM" id="SSF48179">
    <property type="entry name" value="6-phosphogluconate dehydrogenase C-terminal domain-like"/>
    <property type="match status" value="1"/>
</dbReference>
<dbReference type="Gene3D" id="3.40.50.720">
    <property type="entry name" value="NAD(P)-binding Rossmann-like Domain"/>
    <property type="match status" value="1"/>
</dbReference>
<feature type="binding site" evidence="12">
    <location>
        <position position="280"/>
    </location>
    <ligand>
        <name>NAD(+)</name>
        <dbReference type="ChEBI" id="CHEBI:57540"/>
    </ligand>
</feature>
<comment type="pathway">
    <text evidence="2">Lipid metabolism; butanoate metabolism.</text>
</comment>
<keyword evidence="17" id="KW-1185">Reference proteome</keyword>
<keyword evidence="8 12" id="KW-0520">NAD</keyword>
<evidence type="ECO:0000256" key="13">
    <source>
        <dbReference type="SAM" id="Coils"/>
    </source>
</evidence>
<dbReference type="PIRSF" id="PIRSF000105">
    <property type="entry name" value="HCDH"/>
    <property type="match status" value="1"/>
</dbReference>
<feature type="binding site" evidence="12">
    <location>
        <begin position="14"/>
        <end position="19"/>
    </location>
    <ligand>
        <name>NAD(+)</name>
        <dbReference type="ChEBI" id="CHEBI:57540"/>
    </ligand>
</feature>
<feature type="binding site" evidence="12">
    <location>
        <position position="123"/>
    </location>
    <ligand>
        <name>NAD(+)</name>
        <dbReference type="ChEBI" id="CHEBI:57540"/>
    </ligand>
</feature>
<dbReference type="GO" id="GO:0006631">
    <property type="term" value="P:fatty acid metabolic process"/>
    <property type="evidence" value="ECO:0007669"/>
    <property type="project" value="InterPro"/>
</dbReference>
<dbReference type="GO" id="GO:0005737">
    <property type="term" value="C:cytoplasm"/>
    <property type="evidence" value="ECO:0007669"/>
    <property type="project" value="UniProtKB-SubCell"/>
</dbReference>
<dbReference type="InterPro" id="IPR013328">
    <property type="entry name" value="6PGD_dom2"/>
</dbReference>
<keyword evidence="6" id="KW-0597">Phosphoprotein</keyword>